<sequence length="98" mass="10814">MVMPGLGVAVVIVVVVVVVVALRMSADDRSRWSPVHSSVGATDYRVIEQVLGFSLKIAMVFCFVVGYVVRFHYIFARTGLFLLMNYSPLRGSLVAHLL</sequence>
<keyword evidence="1" id="KW-0812">Transmembrane</keyword>
<reference evidence="2 3" key="1">
    <citation type="submission" date="2018-11" db="EMBL/GenBank/DDBJ databases">
        <authorList>
            <consortium name="Pathogen Informatics"/>
        </authorList>
    </citation>
    <scope>NUCLEOTIDE SEQUENCE [LARGE SCALE GENOMIC DNA]</scope>
</reference>
<evidence type="ECO:0000256" key="1">
    <source>
        <dbReference type="SAM" id="Phobius"/>
    </source>
</evidence>
<dbReference type="AlphaFoldDB" id="A0A3P6RE19"/>
<name>A0A3P6RE19_CYLGO</name>
<dbReference type="EMBL" id="UYRV01004828">
    <property type="protein sequence ID" value="VDK51985.1"/>
    <property type="molecule type" value="Genomic_DNA"/>
</dbReference>
<feature type="transmembrane region" description="Helical" evidence="1">
    <location>
        <begin position="6"/>
        <end position="24"/>
    </location>
</feature>
<keyword evidence="1" id="KW-1133">Transmembrane helix</keyword>
<proteinExistence type="predicted"/>
<gene>
    <name evidence="2" type="ORF">CGOC_LOCUS2213</name>
</gene>
<keyword evidence="3" id="KW-1185">Reference proteome</keyword>
<protein>
    <submittedName>
        <fullName evidence="2">Uncharacterized protein</fullName>
    </submittedName>
</protein>
<feature type="transmembrane region" description="Helical" evidence="1">
    <location>
        <begin position="53"/>
        <end position="75"/>
    </location>
</feature>
<evidence type="ECO:0000313" key="3">
    <source>
        <dbReference type="Proteomes" id="UP000271889"/>
    </source>
</evidence>
<keyword evidence="1" id="KW-0472">Membrane</keyword>
<accession>A0A3P6RE19</accession>
<organism evidence="2 3">
    <name type="scientific">Cylicostephanus goldi</name>
    <name type="common">Nematode worm</name>
    <dbReference type="NCBI Taxonomy" id="71465"/>
    <lineage>
        <taxon>Eukaryota</taxon>
        <taxon>Metazoa</taxon>
        <taxon>Ecdysozoa</taxon>
        <taxon>Nematoda</taxon>
        <taxon>Chromadorea</taxon>
        <taxon>Rhabditida</taxon>
        <taxon>Rhabditina</taxon>
        <taxon>Rhabditomorpha</taxon>
        <taxon>Strongyloidea</taxon>
        <taxon>Strongylidae</taxon>
        <taxon>Cylicostephanus</taxon>
    </lineage>
</organism>
<dbReference type="Proteomes" id="UP000271889">
    <property type="component" value="Unassembled WGS sequence"/>
</dbReference>
<evidence type="ECO:0000313" key="2">
    <source>
        <dbReference type="EMBL" id="VDK51985.1"/>
    </source>
</evidence>